<comment type="catalytic activity">
    <reaction evidence="8 11">
        <text>an N-terminal (5-L-glutamyl)-[peptide] + an alpha-amino acid = 5-L-glutamyl amino acid + an N-terminal L-alpha-aminoacyl-[peptide]</text>
        <dbReference type="Rhea" id="RHEA:23904"/>
        <dbReference type="Rhea" id="RHEA-COMP:9780"/>
        <dbReference type="Rhea" id="RHEA-COMP:9795"/>
        <dbReference type="ChEBI" id="CHEBI:77644"/>
        <dbReference type="ChEBI" id="CHEBI:78597"/>
        <dbReference type="ChEBI" id="CHEBI:78599"/>
        <dbReference type="ChEBI" id="CHEBI:78608"/>
        <dbReference type="EC" id="2.3.2.2"/>
    </reaction>
</comment>
<evidence type="ECO:0000256" key="6">
    <source>
        <dbReference type="ARBA" id="ARBA00023145"/>
    </source>
</evidence>
<keyword evidence="7 11" id="KW-0012">Acyltransferase</keyword>
<comment type="catalytic activity">
    <reaction evidence="2 11">
        <text>glutathione + H2O = L-cysteinylglycine + L-glutamate</text>
        <dbReference type="Rhea" id="RHEA:28807"/>
        <dbReference type="ChEBI" id="CHEBI:15377"/>
        <dbReference type="ChEBI" id="CHEBI:29985"/>
        <dbReference type="ChEBI" id="CHEBI:57925"/>
        <dbReference type="ChEBI" id="CHEBI:61694"/>
        <dbReference type="EC" id="3.4.19.13"/>
    </reaction>
</comment>
<evidence type="ECO:0000256" key="9">
    <source>
        <dbReference type="PIRSR" id="PIRSR600101-1"/>
    </source>
</evidence>
<dbReference type="GO" id="GO:0006750">
    <property type="term" value="P:glutathione biosynthetic process"/>
    <property type="evidence" value="ECO:0007669"/>
    <property type="project" value="UniProtKB-KW"/>
</dbReference>
<evidence type="ECO:0000256" key="11">
    <source>
        <dbReference type="RuleBase" id="RU368036"/>
    </source>
</evidence>
<dbReference type="InterPro" id="IPR043138">
    <property type="entry name" value="GGT_lsub"/>
</dbReference>
<feature type="binding site" evidence="10">
    <location>
        <begin position="394"/>
        <end position="396"/>
    </location>
    <ligand>
        <name>L-glutamate</name>
        <dbReference type="ChEBI" id="CHEBI:29985"/>
    </ligand>
</feature>
<evidence type="ECO:0000313" key="13">
    <source>
        <dbReference type="EMBL" id="KEQ29973.1"/>
    </source>
</evidence>
<comment type="PTM">
    <text evidence="11">Cleaved by autocatalysis into a large and a small subunit.</text>
</comment>
<dbReference type="EMBL" id="JNFF01000054">
    <property type="protein sequence ID" value="KEQ29973.1"/>
    <property type="molecule type" value="Genomic_DNA"/>
</dbReference>
<dbReference type="PANTHER" id="PTHR43199:SF1">
    <property type="entry name" value="GLUTATHIONE HYDROLASE PROENZYME"/>
    <property type="match status" value="1"/>
</dbReference>
<comment type="similarity">
    <text evidence="3 11">Belongs to the gamma-glutamyltransferase family.</text>
</comment>
<dbReference type="EC" id="2.3.2.2" evidence="11"/>
<feature type="binding site" evidence="10">
    <location>
        <position position="418"/>
    </location>
    <ligand>
        <name>L-glutamate</name>
        <dbReference type="ChEBI" id="CHEBI:29985"/>
    </ligand>
</feature>
<comment type="subunit">
    <text evidence="11">This enzyme consists of two polypeptide chains, which are synthesized in precursor form from a single polypeptide.</text>
</comment>
<organism evidence="13 14">
    <name type="scientific">Pedobacter antarcticus 4BY</name>
    <dbReference type="NCBI Taxonomy" id="1358423"/>
    <lineage>
        <taxon>Bacteria</taxon>
        <taxon>Pseudomonadati</taxon>
        <taxon>Bacteroidota</taxon>
        <taxon>Sphingobacteriia</taxon>
        <taxon>Sphingobacteriales</taxon>
        <taxon>Sphingobacteriaceae</taxon>
        <taxon>Pedobacter</taxon>
    </lineage>
</organism>
<dbReference type="GO" id="GO:0006751">
    <property type="term" value="P:glutathione catabolic process"/>
    <property type="evidence" value="ECO:0007669"/>
    <property type="project" value="UniProtKB-UniRule"/>
</dbReference>
<dbReference type="Pfam" id="PF01019">
    <property type="entry name" value="G_glu_transpept"/>
    <property type="match status" value="1"/>
</dbReference>
<protein>
    <recommendedName>
        <fullName evidence="11">Glutathione hydrolase proenzyme</fullName>
        <ecNumber evidence="11">2.3.2.2</ecNumber>
        <ecNumber evidence="11">3.4.19.13</ecNumber>
    </recommendedName>
    <component>
        <recommendedName>
            <fullName evidence="11">Glutathione hydrolase large chain</fullName>
        </recommendedName>
    </component>
    <component>
        <recommendedName>
            <fullName evidence="11">Glutathione hydrolase small chain</fullName>
        </recommendedName>
    </component>
</protein>
<keyword evidence="14" id="KW-1185">Reference proteome</keyword>
<dbReference type="RefSeq" id="WP_051759874.1">
    <property type="nucleotide sequence ID" value="NZ_JNFF01000054.1"/>
</dbReference>
<dbReference type="EC" id="3.4.19.13" evidence="11"/>
<dbReference type="InterPro" id="IPR051792">
    <property type="entry name" value="GGT_bact"/>
</dbReference>
<dbReference type="InterPro" id="IPR043137">
    <property type="entry name" value="GGT_ssub_C"/>
</dbReference>
<dbReference type="GO" id="GO:0036374">
    <property type="term" value="F:glutathione hydrolase activity"/>
    <property type="evidence" value="ECO:0007669"/>
    <property type="project" value="UniProtKB-UniRule"/>
</dbReference>
<dbReference type="GO" id="GO:0103068">
    <property type="term" value="F:leukotriene C4 gamma-glutamyl transferase activity"/>
    <property type="evidence" value="ECO:0007669"/>
    <property type="project" value="UniProtKB-EC"/>
</dbReference>
<accession>A0A081PH00</accession>
<evidence type="ECO:0000256" key="5">
    <source>
        <dbReference type="ARBA" id="ARBA00022801"/>
    </source>
</evidence>
<dbReference type="InterPro" id="IPR000101">
    <property type="entry name" value="GGT_peptidase"/>
</dbReference>
<feature type="binding site" evidence="10">
    <location>
        <position position="469"/>
    </location>
    <ligand>
        <name>L-glutamate</name>
        <dbReference type="ChEBI" id="CHEBI:29985"/>
    </ligand>
</feature>
<evidence type="ECO:0000256" key="1">
    <source>
        <dbReference type="ARBA" id="ARBA00001049"/>
    </source>
</evidence>
<comment type="pathway">
    <text evidence="11">Sulfur metabolism; glutathione metabolism.</text>
</comment>
<evidence type="ECO:0000256" key="3">
    <source>
        <dbReference type="ARBA" id="ARBA00009381"/>
    </source>
</evidence>
<comment type="catalytic activity">
    <reaction evidence="1 11">
        <text>an S-substituted glutathione + H2O = an S-substituted L-cysteinylglycine + L-glutamate</text>
        <dbReference type="Rhea" id="RHEA:59468"/>
        <dbReference type="ChEBI" id="CHEBI:15377"/>
        <dbReference type="ChEBI" id="CHEBI:29985"/>
        <dbReference type="ChEBI" id="CHEBI:90779"/>
        <dbReference type="ChEBI" id="CHEBI:143103"/>
        <dbReference type="EC" id="3.4.19.13"/>
    </reaction>
</comment>
<dbReference type="SUPFAM" id="SSF56235">
    <property type="entry name" value="N-terminal nucleophile aminohydrolases (Ntn hydrolases)"/>
    <property type="match status" value="1"/>
</dbReference>
<evidence type="ECO:0000256" key="4">
    <source>
        <dbReference type="ARBA" id="ARBA00022679"/>
    </source>
</evidence>
<evidence type="ECO:0000313" key="14">
    <source>
        <dbReference type="Proteomes" id="UP000028007"/>
    </source>
</evidence>
<evidence type="ECO:0000256" key="12">
    <source>
        <dbReference type="SAM" id="SignalP"/>
    </source>
</evidence>
<comment type="caution">
    <text evidence="13">The sequence shown here is derived from an EMBL/GenBank/DDBJ whole genome shotgun (WGS) entry which is preliminary data.</text>
</comment>
<evidence type="ECO:0000256" key="2">
    <source>
        <dbReference type="ARBA" id="ARBA00001089"/>
    </source>
</evidence>
<evidence type="ECO:0000256" key="10">
    <source>
        <dbReference type="PIRSR" id="PIRSR600101-2"/>
    </source>
</evidence>
<sequence length="565" mass="61037">MKFKKVVLSAVFYAVLLEGFSVTAAFAQGQNQFKNAAVVTAHPEASKVGVEILKKGGNAIDAAVAVQFALAVVYPNAGNIGGGGFLVYRNSKGLTDALDYREKAPGKAKRDMYLDEKGNAITDKSLYGALASGVPGTVDGMVRAHFKYGKISWKKDLQPAIDLATNGFKLTSQQAAELNKNKEGFLKYNDYKPAFVKDGLWKEGDLLKQPQLAKTLRLIRDKGRGGFYDGPVAAAIVKSMAHTSGLITAADLKDYRAVWRTPLKGSYLNYNVISMPPPSSGGIALLTMLKQASSFPLKEWGFQRDSTVQLMVETERRAYADRAGYLGDPDFFKVPQKALLDTNYMLSRIKDLNFSKATPSSEVSEGKLPVYESEQTTHYSIVDNQGDAVSATTTLNGSYGSLVVVNGGGFILNNEMDDFSVKPGTPNMYGLVGGEANSIIAGKRMLSSMTPTIIEENGQLRMVVGTPGGSTIITSVYQTILNVLAFGKDMQSAVAAPRFHHQWLPDEVYVEEGAISPETRKNLEAKGYKITPRGPMGRVDAILIRKDGLLETGADPRGNDTGAGY</sequence>
<dbReference type="Gene3D" id="1.10.246.130">
    <property type="match status" value="1"/>
</dbReference>
<evidence type="ECO:0000256" key="8">
    <source>
        <dbReference type="ARBA" id="ARBA00047417"/>
    </source>
</evidence>
<gene>
    <name evidence="13" type="ORF">N180_13065</name>
</gene>
<keyword evidence="4 11" id="KW-0808">Transferase</keyword>
<feature type="binding site" evidence="10">
    <location>
        <position position="101"/>
    </location>
    <ligand>
        <name>L-glutamate</name>
        <dbReference type="ChEBI" id="CHEBI:29985"/>
    </ligand>
</feature>
<dbReference type="NCBIfam" id="TIGR00066">
    <property type="entry name" value="g_glut_trans"/>
    <property type="match status" value="1"/>
</dbReference>
<proteinExistence type="inferred from homology"/>
<keyword evidence="12" id="KW-0732">Signal</keyword>
<keyword evidence="11" id="KW-0317">Glutathione biosynthesis</keyword>
<dbReference type="OrthoDB" id="9781342at2"/>
<name>A0A081PH00_9SPHI</name>
<dbReference type="UniPathway" id="UPA00204"/>
<dbReference type="PRINTS" id="PR01210">
    <property type="entry name" value="GGTRANSPTASE"/>
</dbReference>
<dbReference type="Gene3D" id="3.60.20.40">
    <property type="match status" value="1"/>
</dbReference>
<feature type="signal peptide" evidence="12">
    <location>
        <begin position="1"/>
        <end position="27"/>
    </location>
</feature>
<feature type="binding site" evidence="10">
    <location>
        <begin position="447"/>
        <end position="448"/>
    </location>
    <ligand>
        <name>L-glutamate</name>
        <dbReference type="ChEBI" id="CHEBI:29985"/>
    </ligand>
</feature>
<reference evidence="13 14" key="1">
    <citation type="journal article" date="1992" name="Int. J. Syst. Bacteriol.">
        <title>Sphingobacterium antarcticus sp. nov. a Psychrotrophic Bacterium from the Soils of Schirmacher Oasis, Antarctica.</title>
        <authorList>
            <person name="Shivaji S."/>
            <person name="Ray M.K."/>
            <person name="Rao N.S."/>
            <person name="Saiserr L."/>
            <person name="Jagannadham M.V."/>
            <person name="Kumar G.S."/>
            <person name="Reddy G."/>
            <person name="Bhargava P.M."/>
        </authorList>
    </citation>
    <scope>NUCLEOTIDE SEQUENCE [LARGE SCALE GENOMIC DNA]</scope>
    <source>
        <strain evidence="13 14">4BY</strain>
    </source>
</reference>
<dbReference type="InterPro" id="IPR029055">
    <property type="entry name" value="Ntn_hydrolases_N"/>
</dbReference>
<dbReference type="PANTHER" id="PTHR43199">
    <property type="entry name" value="GLUTATHIONE HYDROLASE"/>
    <property type="match status" value="1"/>
</dbReference>
<feature type="active site" description="Nucleophile" evidence="9">
    <location>
        <position position="376"/>
    </location>
</feature>
<dbReference type="AlphaFoldDB" id="A0A081PH00"/>
<dbReference type="eggNOG" id="COG0405">
    <property type="taxonomic scope" value="Bacteria"/>
</dbReference>
<keyword evidence="6 11" id="KW-0865">Zymogen</keyword>
<feature type="chain" id="PRO_5001761895" description="Glutathione hydrolase proenzyme" evidence="12">
    <location>
        <begin position="28"/>
        <end position="565"/>
    </location>
</feature>
<dbReference type="Proteomes" id="UP000028007">
    <property type="component" value="Unassembled WGS sequence"/>
</dbReference>
<evidence type="ECO:0000256" key="7">
    <source>
        <dbReference type="ARBA" id="ARBA00023315"/>
    </source>
</evidence>
<keyword evidence="5 11" id="KW-0378">Hydrolase</keyword>